<keyword evidence="2" id="KW-1185">Reference proteome</keyword>
<sequence length="66" mass="7740">MILKKGIVINGEYAGWEIQIVDDTQGDTGGFYLILRSEEAQVFDYWFEKKEFLNNQLTDFTVNWNS</sequence>
<comment type="caution">
    <text evidence="1">The sequence shown here is derived from an EMBL/GenBank/DDBJ whole genome shotgun (WGS) entry which is preliminary data.</text>
</comment>
<accession>A0A8K0XZ71</accession>
<reference evidence="1" key="1">
    <citation type="submission" date="2021-01" db="EMBL/GenBank/DDBJ databases">
        <title>Intestinitalea alba gen. nov., sp. nov., a novel genus of the family Enterobacteriaceae, isolated from the gut of the plastic-eating mealworm Tenebrio molitor L.</title>
        <authorList>
            <person name="Yang Y."/>
        </authorList>
    </citation>
    <scope>NUCLEOTIDE SEQUENCE</scope>
    <source>
        <strain evidence="1">BIT-L3</strain>
    </source>
</reference>
<dbReference type="Proteomes" id="UP000659047">
    <property type="component" value="Unassembled WGS sequence"/>
</dbReference>
<proteinExistence type="predicted"/>
<organism evidence="1 2">
    <name type="scientific">Tenebrionibacter intestinalis</name>
    <dbReference type="NCBI Taxonomy" id="2799638"/>
    <lineage>
        <taxon>Bacteria</taxon>
        <taxon>Pseudomonadati</taxon>
        <taxon>Pseudomonadota</taxon>
        <taxon>Gammaproteobacteria</taxon>
        <taxon>Enterobacterales</taxon>
        <taxon>Enterobacteriaceae</taxon>
        <taxon>Tenebrionibacter/Tenebrionicola group</taxon>
        <taxon>Tenebrionibacter</taxon>
    </lineage>
</organism>
<evidence type="ECO:0000313" key="1">
    <source>
        <dbReference type="EMBL" id="MBK4717152.1"/>
    </source>
</evidence>
<gene>
    <name evidence="1" type="ORF">JJB97_17955</name>
</gene>
<evidence type="ECO:0000313" key="2">
    <source>
        <dbReference type="Proteomes" id="UP000659047"/>
    </source>
</evidence>
<dbReference type="AlphaFoldDB" id="A0A8K0XZ71"/>
<dbReference type="RefSeq" id="WP_162081514.1">
    <property type="nucleotide sequence ID" value="NZ_JAEPBH010000124.1"/>
</dbReference>
<name>A0A8K0XZ71_9ENTR</name>
<protein>
    <submittedName>
        <fullName evidence="1">Uncharacterized protein</fullName>
    </submittedName>
</protein>
<dbReference type="EMBL" id="JAEPBH010000124">
    <property type="protein sequence ID" value="MBK4717152.1"/>
    <property type="molecule type" value="Genomic_DNA"/>
</dbReference>